<dbReference type="Pfam" id="PF02687">
    <property type="entry name" value="FtsX"/>
    <property type="match status" value="2"/>
</dbReference>
<keyword evidence="2" id="KW-1003">Cell membrane</keyword>
<reference evidence="9" key="1">
    <citation type="submission" date="2023-05" db="EMBL/GenBank/DDBJ databases">
        <authorList>
            <person name="Zhang X."/>
        </authorList>
    </citation>
    <scope>NUCLEOTIDE SEQUENCE</scope>
    <source>
        <strain evidence="9">YF14B1</strain>
    </source>
</reference>
<evidence type="ECO:0000259" key="8">
    <source>
        <dbReference type="Pfam" id="PF12704"/>
    </source>
</evidence>
<evidence type="ECO:0000256" key="3">
    <source>
        <dbReference type="ARBA" id="ARBA00022692"/>
    </source>
</evidence>
<name>A0AAE3QPP7_9BACT</name>
<organism evidence="9 10">
    <name type="scientific">Xanthocytophaga flava</name>
    <dbReference type="NCBI Taxonomy" id="3048013"/>
    <lineage>
        <taxon>Bacteria</taxon>
        <taxon>Pseudomonadati</taxon>
        <taxon>Bacteroidota</taxon>
        <taxon>Cytophagia</taxon>
        <taxon>Cytophagales</taxon>
        <taxon>Rhodocytophagaceae</taxon>
        <taxon>Xanthocytophaga</taxon>
    </lineage>
</organism>
<feature type="transmembrane region" description="Helical" evidence="6">
    <location>
        <begin position="284"/>
        <end position="306"/>
    </location>
</feature>
<dbReference type="Proteomes" id="UP001241110">
    <property type="component" value="Unassembled WGS sequence"/>
</dbReference>
<accession>A0AAE3QPP7</accession>
<protein>
    <submittedName>
        <fullName evidence="9">ABC transporter permease</fullName>
    </submittedName>
</protein>
<evidence type="ECO:0000259" key="7">
    <source>
        <dbReference type="Pfam" id="PF02687"/>
    </source>
</evidence>
<keyword evidence="4 6" id="KW-1133">Transmembrane helix</keyword>
<evidence type="ECO:0000256" key="4">
    <source>
        <dbReference type="ARBA" id="ARBA00022989"/>
    </source>
</evidence>
<dbReference type="RefSeq" id="WP_313982826.1">
    <property type="nucleotide sequence ID" value="NZ_JASJOS010000010.1"/>
</dbReference>
<feature type="domain" description="MacB-like periplasmic core" evidence="8">
    <location>
        <begin position="20"/>
        <end position="242"/>
    </location>
</feature>
<feature type="transmembrane region" description="Helical" evidence="6">
    <location>
        <begin position="378"/>
        <end position="401"/>
    </location>
</feature>
<dbReference type="AlphaFoldDB" id="A0AAE3QPP7"/>
<dbReference type="InterPro" id="IPR050250">
    <property type="entry name" value="Macrolide_Exporter_MacB"/>
</dbReference>
<gene>
    <name evidence="9" type="ORF">QNI16_22025</name>
</gene>
<feature type="domain" description="ABC3 transporter permease C-terminal" evidence="7">
    <location>
        <begin position="290"/>
        <end position="405"/>
    </location>
</feature>
<dbReference type="Pfam" id="PF12704">
    <property type="entry name" value="MacB_PCD"/>
    <property type="match status" value="2"/>
</dbReference>
<dbReference type="PANTHER" id="PTHR30572">
    <property type="entry name" value="MEMBRANE COMPONENT OF TRANSPORTER-RELATED"/>
    <property type="match status" value="1"/>
</dbReference>
<sequence>MLHNYLIIVLRNIKRNQIFSFINIIGLAVGMAVAILIGLWMYDEFTFDQYHSNYDRIAQVMQHQTLNGNKGTQNAIPRPLEMALRNSYNNYFTHLSMATWTGGHILAYKDQKISKSGNYMQPSITEMLSLQMIQGKRNGLQDPSSILLSQSTAKALFGDTAPLGKTIKIDNKDFVKVAGIYKDLPYNTTFRDLEFIAPWDLFVRSQEWVQRAADRWGNNSFQLFVQLAPSADIQAVSEKIKKVKAQADPDEVPFKPEIFLYPMKDWHLRSDWKDGLNAGGRIQIVWMFGVIGIFVLLLACINFMNLSTARSEKRAKEVGIRKSIGSERRQLIGQFLGESLFITGFSFFLALVLVQLSLPLFNEISDKKISILWTNPLFWLFGIGFSVLTGLIAGSYPALYLSSFDPVSVLKGTFRAGGKASLPRKILVVVQFTVSVSLIIGTIIVYRQIQYSKDRPIGYNRDGLVMVTMSTPDFQGKFSVLQRDLKKSGAILEMAESSSPLTSVWSNNGGFSWKGKHPDLQTDFATIWVSPEFGKTVGWNFTQGRDFSKEFLTDSTGIVINEAAVKFMGVKDPVGMEVDWGGDVKLHVLGVIKDMLMQSPYRPVKPTIYLMNKLDASWLILKLNPAHSASQSLKQIQTVFTKHIPQVPFEYKFADAEYATKFSSEERLGKLATFFATLAIFISCLGIFGLASFTAEQRRKEIGIRKVLGASIFNLWQLLSKEFVVLVLTSFVIATPIAWYFLQGWLQSYAYRIEISWWIFAVAGLGALIITLATVSYQAIKAAIANPTKSLRTE</sequence>
<evidence type="ECO:0000256" key="1">
    <source>
        <dbReference type="ARBA" id="ARBA00004651"/>
    </source>
</evidence>
<feature type="transmembrane region" description="Helical" evidence="6">
    <location>
        <begin position="723"/>
        <end position="742"/>
    </location>
</feature>
<dbReference type="InterPro" id="IPR025857">
    <property type="entry name" value="MacB_PCD"/>
</dbReference>
<feature type="transmembrane region" description="Helical" evidence="6">
    <location>
        <begin position="671"/>
        <end position="695"/>
    </location>
</feature>
<evidence type="ECO:0000256" key="2">
    <source>
        <dbReference type="ARBA" id="ARBA00022475"/>
    </source>
</evidence>
<feature type="domain" description="ABC3 transporter permease C-terminal" evidence="7">
    <location>
        <begin position="674"/>
        <end position="787"/>
    </location>
</feature>
<feature type="transmembrane region" description="Helical" evidence="6">
    <location>
        <begin position="757"/>
        <end position="780"/>
    </location>
</feature>
<comment type="subcellular location">
    <subcellularLocation>
        <location evidence="1">Cell membrane</location>
        <topology evidence="1">Multi-pass membrane protein</topology>
    </subcellularLocation>
</comment>
<feature type="transmembrane region" description="Helical" evidence="6">
    <location>
        <begin position="331"/>
        <end position="358"/>
    </location>
</feature>
<feature type="transmembrane region" description="Helical" evidence="6">
    <location>
        <begin position="21"/>
        <end position="42"/>
    </location>
</feature>
<evidence type="ECO:0000313" key="9">
    <source>
        <dbReference type="EMBL" id="MDJ1483192.1"/>
    </source>
</evidence>
<feature type="transmembrane region" description="Helical" evidence="6">
    <location>
        <begin position="422"/>
        <end position="446"/>
    </location>
</feature>
<dbReference type="InterPro" id="IPR003838">
    <property type="entry name" value="ABC3_permease_C"/>
</dbReference>
<dbReference type="GO" id="GO:0022857">
    <property type="term" value="F:transmembrane transporter activity"/>
    <property type="evidence" value="ECO:0007669"/>
    <property type="project" value="TreeGrafter"/>
</dbReference>
<evidence type="ECO:0000313" key="10">
    <source>
        <dbReference type="Proteomes" id="UP001241110"/>
    </source>
</evidence>
<keyword evidence="5 6" id="KW-0472">Membrane</keyword>
<comment type="caution">
    <text evidence="9">The sequence shown here is derived from an EMBL/GenBank/DDBJ whole genome shotgun (WGS) entry which is preliminary data.</text>
</comment>
<evidence type="ECO:0000256" key="5">
    <source>
        <dbReference type="ARBA" id="ARBA00023136"/>
    </source>
</evidence>
<evidence type="ECO:0000256" key="6">
    <source>
        <dbReference type="SAM" id="Phobius"/>
    </source>
</evidence>
<keyword evidence="3 6" id="KW-0812">Transmembrane</keyword>
<dbReference type="EMBL" id="JASJOS010000010">
    <property type="protein sequence ID" value="MDJ1483192.1"/>
    <property type="molecule type" value="Genomic_DNA"/>
</dbReference>
<proteinExistence type="predicted"/>
<dbReference type="GO" id="GO:0005886">
    <property type="term" value="C:plasma membrane"/>
    <property type="evidence" value="ECO:0007669"/>
    <property type="project" value="UniProtKB-SubCell"/>
</dbReference>
<dbReference type="PANTHER" id="PTHR30572:SF18">
    <property type="entry name" value="ABC-TYPE MACROLIDE FAMILY EXPORT SYSTEM PERMEASE COMPONENT 2"/>
    <property type="match status" value="1"/>
</dbReference>
<feature type="domain" description="MacB-like periplasmic core" evidence="8">
    <location>
        <begin position="433"/>
        <end position="637"/>
    </location>
</feature>